<proteinExistence type="predicted"/>
<gene>
    <name evidence="3" type="ORF">TDIB3V08_LOCUS9713</name>
</gene>
<dbReference type="EMBL" id="OA570787">
    <property type="protein sequence ID" value="CAD7203545.1"/>
    <property type="molecule type" value="Genomic_DNA"/>
</dbReference>
<accession>A0A7R8ZEH7</accession>
<name>A0A7R8ZEH7_TIMDO</name>
<dbReference type="PROSITE" id="PS50234">
    <property type="entry name" value="VWFA"/>
    <property type="match status" value="1"/>
</dbReference>
<organism evidence="3">
    <name type="scientific">Timema douglasi</name>
    <name type="common">Walking stick</name>
    <dbReference type="NCBI Taxonomy" id="61478"/>
    <lineage>
        <taxon>Eukaryota</taxon>
        <taxon>Metazoa</taxon>
        <taxon>Ecdysozoa</taxon>
        <taxon>Arthropoda</taxon>
        <taxon>Hexapoda</taxon>
        <taxon>Insecta</taxon>
        <taxon>Pterygota</taxon>
        <taxon>Neoptera</taxon>
        <taxon>Polyneoptera</taxon>
        <taxon>Phasmatodea</taxon>
        <taxon>Timematodea</taxon>
        <taxon>Timematoidea</taxon>
        <taxon>Timematidae</taxon>
        <taxon>Timema</taxon>
    </lineage>
</organism>
<sequence length="487" mass="53269">MTTILSDLRPGDFFSIIIFSTYVQVWDPEHIRPQVIDYNYYSENKERTTPQELLRSSIVPATPANIRIAKEFVGSLVDDSSTNIYGALLKALDVVRLGRNLTSSNDVLYENPEPMIIFLTDGQPNEEESDLTVITDTVTASNKNASAAIFCLAFGENADLDFLKKLSLRNSGFARKIYEASERCYTAAGLLPSGRVEEGSVSKTHFNTLFLGSEFVVTGKLKSTELTGGLTARFPPTGEPTEEHNVTNASFMERLWAYLTIQQLLEKDKVDSPPEVNTSSPNKMKALEIALKYSFVTPLTSLVVVKPNETTSADTEKGSISQSSLDDVQLETFEPALSTMLPLSGLTIVPLSSLAWLNNVTSEAGITLPTNPQGGDEVLQLGLNQTNSAFSDCTTSLGGSGHCRHLPYCALDVFTLNVTDYLPFFCRIDTCELSVSTKEAMGLLVGYSSTLVPVRTVRGGLPEQCQQGRDSGGKNLQVKKKHSEELR</sequence>
<evidence type="ECO:0000313" key="3">
    <source>
        <dbReference type="EMBL" id="CAD7203545.1"/>
    </source>
</evidence>
<protein>
    <recommendedName>
        <fullName evidence="2">VWFA domain-containing protein</fullName>
    </recommendedName>
</protein>
<dbReference type="PANTHER" id="PTHR10338:SF108">
    <property type="entry name" value="INTER-ALPHA-TRYPSIN INHIBITOR HEAVY CHAIN H4-LIKE PROTEIN"/>
    <property type="match status" value="1"/>
</dbReference>
<feature type="region of interest" description="Disordered" evidence="1">
    <location>
        <begin position="462"/>
        <end position="487"/>
    </location>
</feature>
<reference evidence="3" key="1">
    <citation type="submission" date="2020-11" db="EMBL/GenBank/DDBJ databases">
        <authorList>
            <person name="Tran Van P."/>
        </authorList>
    </citation>
    <scope>NUCLEOTIDE SEQUENCE</scope>
</reference>
<dbReference type="InterPro" id="IPR002035">
    <property type="entry name" value="VWF_A"/>
</dbReference>
<dbReference type="GO" id="GO:0032991">
    <property type="term" value="C:protein-containing complex"/>
    <property type="evidence" value="ECO:0007669"/>
    <property type="project" value="UniProtKB-ARBA"/>
</dbReference>
<evidence type="ECO:0000256" key="1">
    <source>
        <dbReference type="SAM" id="MobiDB-lite"/>
    </source>
</evidence>
<dbReference type="Gene3D" id="3.40.50.410">
    <property type="entry name" value="von Willebrand factor, type A domain"/>
    <property type="match status" value="1"/>
</dbReference>
<dbReference type="InterPro" id="IPR050934">
    <property type="entry name" value="ITIH"/>
</dbReference>
<dbReference type="InterPro" id="IPR036465">
    <property type="entry name" value="vWFA_dom_sf"/>
</dbReference>
<dbReference type="PANTHER" id="PTHR10338">
    <property type="entry name" value="INTER-ALPHA-TRYPSIN INHIBITOR HEAVY CHAIN FAMILY MEMBER"/>
    <property type="match status" value="1"/>
</dbReference>
<evidence type="ECO:0000259" key="2">
    <source>
        <dbReference type="PROSITE" id="PS50234"/>
    </source>
</evidence>
<feature type="domain" description="VWFA" evidence="2">
    <location>
        <begin position="1"/>
        <end position="182"/>
    </location>
</feature>
<dbReference type="SUPFAM" id="SSF53300">
    <property type="entry name" value="vWA-like"/>
    <property type="match status" value="1"/>
</dbReference>
<dbReference type="AlphaFoldDB" id="A0A7R8ZEH7"/>